<comment type="similarity">
    <text evidence="5">Belongs to the major facilitator superfamily. CAR1 family.</text>
</comment>
<dbReference type="SUPFAM" id="SSF103473">
    <property type="entry name" value="MFS general substrate transporter"/>
    <property type="match status" value="1"/>
</dbReference>
<feature type="domain" description="Major facilitator superfamily (MFS) profile" evidence="11">
    <location>
        <begin position="144"/>
        <end position="572"/>
    </location>
</feature>
<evidence type="ECO:0000313" key="12">
    <source>
        <dbReference type="EMBL" id="KAL1583091.1"/>
    </source>
</evidence>
<dbReference type="GO" id="GO:0005886">
    <property type="term" value="C:plasma membrane"/>
    <property type="evidence" value="ECO:0007669"/>
    <property type="project" value="TreeGrafter"/>
</dbReference>
<evidence type="ECO:0000256" key="4">
    <source>
        <dbReference type="ARBA" id="ARBA00023136"/>
    </source>
</evidence>
<keyword evidence="4 10" id="KW-0472">Membrane</keyword>
<feature type="transmembrane region" description="Helical" evidence="10">
    <location>
        <begin position="233"/>
        <end position="256"/>
    </location>
</feature>
<feature type="compositionally biased region" description="Low complexity" evidence="9">
    <location>
        <begin position="104"/>
        <end position="113"/>
    </location>
</feature>
<protein>
    <recommendedName>
        <fullName evidence="7">Cercosporin MFS transporter CTB4</fullName>
    </recommendedName>
    <alternativeName>
        <fullName evidence="8">Cercosporin toxin biosynthesis cluster protein 4</fullName>
    </alternativeName>
</protein>
<feature type="transmembrane region" description="Helical" evidence="10">
    <location>
        <begin position="376"/>
        <end position="398"/>
    </location>
</feature>
<dbReference type="PANTHER" id="PTHR23502">
    <property type="entry name" value="MAJOR FACILITATOR SUPERFAMILY"/>
    <property type="match status" value="1"/>
</dbReference>
<keyword evidence="3 10" id="KW-1133">Transmembrane helix</keyword>
<reference evidence="12 13" key="1">
    <citation type="journal article" date="2020" name="Microbiol. Resour. Announc.">
        <title>Draft Genome Sequence of a Cladosporium Species Isolated from the Mesophotic Ascidian Didemnum maculosum.</title>
        <authorList>
            <person name="Gioti A."/>
            <person name="Siaperas R."/>
            <person name="Nikolaivits E."/>
            <person name="Le Goff G."/>
            <person name="Ouazzani J."/>
            <person name="Kotoulas G."/>
            <person name="Topakas E."/>
        </authorList>
    </citation>
    <scope>NUCLEOTIDE SEQUENCE [LARGE SCALE GENOMIC DNA]</scope>
    <source>
        <strain evidence="12 13">TM138-S3</strain>
    </source>
</reference>
<evidence type="ECO:0000313" key="13">
    <source>
        <dbReference type="Proteomes" id="UP000803884"/>
    </source>
</evidence>
<proteinExistence type="inferred from homology"/>
<accession>A0AB34KH86</accession>
<feature type="transmembrane region" description="Helical" evidence="10">
    <location>
        <begin position="298"/>
        <end position="320"/>
    </location>
</feature>
<dbReference type="PROSITE" id="PS50850">
    <property type="entry name" value="MFS"/>
    <property type="match status" value="1"/>
</dbReference>
<evidence type="ECO:0000259" key="11">
    <source>
        <dbReference type="PROSITE" id="PS50850"/>
    </source>
</evidence>
<dbReference type="Proteomes" id="UP000803884">
    <property type="component" value="Unassembled WGS sequence"/>
</dbReference>
<evidence type="ECO:0000256" key="1">
    <source>
        <dbReference type="ARBA" id="ARBA00004141"/>
    </source>
</evidence>
<dbReference type="RefSeq" id="XP_069226198.1">
    <property type="nucleotide sequence ID" value="XM_069376883.1"/>
</dbReference>
<keyword evidence="2 10" id="KW-0812">Transmembrane</keyword>
<dbReference type="FunFam" id="1.20.1250.20:FF:000011">
    <property type="entry name" value="MFS multidrug transporter, putative"/>
    <property type="match status" value="1"/>
</dbReference>
<gene>
    <name evidence="12" type="ORF">WHR41_08279</name>
</gene>
<evidence type="ECO:0000256" key="8">
    <source>
        <dbReference type="ARBA" id="ARBA00077167"/>
    </source>
</evidence>
<organism evidence="12 13">
    <name type="scientific">Cladosporium halotolerans</name>
    <dbReference type="NCBI Taxonomy" id="1052096"/>
    <lineage>
        <taxon>Eukaryota</taxon>
        <taxon>Fungi</taxon>
        <taxon>Dikarya</taxon>
        <taxon>Ascomycota</taxon>
        <taxon>Pezizomycotina</taxon>
        <taxon>Dothideomycetes</taxon>
        <taxon>Dothideomycetidae</taxon>
        <taxon>Cladosporiales</taxon>
        <taxon>Cladosporiaceae</taxon>
        <taxon>Cladosporium</taxon>
    </lineage>
</organism>
<dbReference type="InterPro" id="IPR011701">
    <property type="entry name" value="MFS"/>
</dbReference>
<dbReference type="InterPro" id="IPR020846">
    <property type="entry name" value="MFS_dom"/>
</dbReference>
<comment type="function">
    <text evidence="6">MFS transporter; part of the gene cluster that mediates the biosynthesis of cercosporin, a light-activated, non-host-selective toxin. The perylenequinone chromophore of cercosporin absorbs light energy to attain an electronically-activated triplet state and produces active oxygen species such as the hydroxyl radical, superoxide, hydrogen peroxide or singlet oxygen upon reaction with oxygen molecules. These reactive oxygen species cause damage to various cellular components including lipids, proteins and nucleic acids. Responsible for secretion and accumulation of cercosporin, but does not play any roles in self-protection against the toxicity of cercosporin.</text>
</comment>
<feature type="transmembrane region" description="Helical" evidence="10">
    <location>
        <begin position="486"/>
        <end position="512"/>
    </location>
</feature>
<evidence type="ECO:0000256" key="5">
    <source>
        <dbReference type="ARBA" id="ARBA00038347"/>
    </source>
</evidence>
<feature type="transmembrane region" description="Helical" evidence="10">
    <location>
        <begin position="410"/>
        <end position="433"/>
    </location>
</feature>
<feature type="region of interest" description="Disordered" evidence="9">
    <location>
        <begin position="1"/>
        <end position="135"/>
    </location>
</feature>
<feature type="transmembrane region" description="Helical" evidence="10">
    <location>
        <begin position="180"/>
        <end position="201"/>
    </location>
</feature>
<dbReference type="AlphaFoldDB" id="A0AB34KH86"/>
<evidence type="ECO:0000256" key="7">
    <source>
        <dbReference type="ARBA" id="ARBA00069139"/>
    </source>
</evidence>
<comment type="caution">
    <text evidence="12">The sequence shown here is derived from an EMBL/GenBank/DDBJ whole genome shotgun (WGS) entry which is preliminary data.</text>
</comment>
<feature type="transmembrane region" description="Helical" evidence="10">
    <location>
        <begin position="263"/>
        <end position="286"/>
    </location>
</feature>
<feature type="transmembrane region" description="Helical" evidence="10">
    <location>
        <begin position="208"/>
        <end position="227"/>
    </location>
</feature>
<comment type="subcellular location">
    <subcellularLocation>
        <location evidence="1">Membrane</location>
        <topology evidence="1">Multi-pass membrane protein</topology>
    </subcellularLocation>
</comment>
<evidence type="ECO:0000256" key="6">
    <source>
        <dbReference type="ARBA" id="ARBA00053977"/>
    </source>
</evidence>
<sequence>MSQASEGQRDLEANTINTNRFSETPTIVNSVKYNRISGTSSAAGSIKKLDSEVPDVPPVPSAFTRRNSDTGSFKTEREQSASRPFDEKNEEEDNAAPASSHTDQPSSQPGQPGAQEERTDLVDWNGPQDPDNPQNWSSVYKWQSIMILAFMTFVVSFGSSVWSTATTVTAEEFGVSQEVMILGVTLYVVGFALGPLVFGPLSELYGRYWPLMIGMLGFLVFQIPVGVANNLQTIFVCRFFGGAFGSATLAIVPGLAVDMFDPVARAVATMAYAAAVFAGPAVGPIVGEFTVKNTSLGWHWTAWFTMIMGAFFWAIALFTVKETFPPVLLRQKAARLRHEPRNWALHTKLDEEPVHAAFLLRKYGLKPVQMMIKEPILIVMTVYISLVYGILYLIFFAYPFSFELDRQIPFGTASLPFIAIFIGVLIACAALTWETKAIFTPKLVKAKKVIPEERLPPMMVGGVILVIGLFWFAWTSQPSINPWPQIVSGIFIGCGIIMVFMPAVVYLVDVYLFDANSALAANTFIRSLVAAVFPLFASYMYEDLGTQWATSLLAFLCVTLVPATFFLYKYGAKIRSWSKFAYNLG</sequence>
<feature type="transmembrane region" description="Helical" evidence="10">
    <location>
        <begin position="524"/>
        <end position="541"/>
    </location>
</feature>
<dbReference type="PANTHER" id="PTHR23502:SF47">
    <property type="entry name" value="MAJOR FACILITATOR SUPERFAMILY (MFS) PROFILE DOMAIN-CONTAINING PROTEIN-RELATED"/>
    <property type="match status" value="1"/>
</dbReference>
<dbReference type="Gene3D" id="1.20.1250.20">
    <property type="entry name" value="MFS general substrate transporter like domains"/>
    <property type="match status" value="1"/>
</dbReference>
<evidence type="ECO:0000256" key="3">
    <source>
        <dbReference type="ARBA" id="ARBA00022989"/>
    </source>
</evidence>
<feature type="transmembrane region" description="Helical" evidence="10">
    <location>
        <begin position="547"/>
        <end position="568"/>
    </location>
</feature>
<evidence type="ECO:0000256" key="10">
    <source>
        <dbReference type="SAM" id="Phobius"/>
    </source>
</evidence>
<name>A0AB34KH86_9PEZI</name>
<dbReference type="InterPro" id="IPR036259">
    <property type="entry name" value="MFS_trans_sf"/>
</dbReference>
<feature type="compositionally biased region" description="Polar residues" evidence="9">
    <location>
        <begin position="14"/>
        <end position="43"/>
    </location>
</feature>
<evidence type="ECO:0000256" key="2">
    <source>
        <dbReference type="ARBA" id="ARBA00022692"/>
    </source>
</evidence>
<feature type="compositionally biased region" description="Basic and acidic residues" evidence="9">
    <location>
        <begin position="74"/>
        <end position="87"/>
    </location>
</feature>
<dbReference type="GO" id="GO:0022857">
    <property type="term" value="F:transmembrane transporter activity"/>
    <property type="evidence" value="ECO:0007669"/>
    <property type="project" value="InterPro"/>
</dbReference>
<feature type="transmembrane region" description="Helical" evidence="10">
    <location>
        <begin position="454"/>
        <end position="474"/>
    </location>
</feature>
<dbReference type="Pfam" id="PF07690">
    <property type="entry name" value="MFS_1"/>
    <property type="match status" value="1"/>
</dbReference>
<feature type="transmembrane region" description="Helical" evidence="10">
    <location>
        <begin position="145"/>
        <end position="165"/>
    </location>
</feature>
<evidence type="ECO:0000256" key="9">
    <source>
        <dbReference type="SAM" id="MobiDB-lite"/>
    </source>
</evidence>
<dbReference type="EMBL" id="JAAQHG020000039">
    <property type="protein sequence ID" value="KAL1583091.1"/>
    <property type="molecule type" value="Genomic_DNA"/>
</dbReference>
<keyword evidence="13" id="KW-1185">Reference proteome</keyword>
<dbReference type="GeneID" id="96009721"/>
<dbReference type="CDD" id="cd17323">
    <property type="entry name" value="MFS_Tpo1_MDR_like"/>
    <property type="match status" value="1"/>
</dbReference>